<name>A0A143BMF0_9BACT</name>
<reference evidence="1 2" key="2">
    <citation type="journal article" date="2016" name="Environ. Microbiol. Rep.">
        <title>Metagenomic evidence for the presence of phototrophic Gemmatimonadetes bacteria in diverse environments.</title>
        <authorList>
            <person name="Zeng Y."/>
            <person name="Baumbach J."/>
            <person name="Barbosa E.G."/>
            <person name="Azevedo V."/>
            <person name="Zhang C."/>
            <person name="Koblizek M."/>
        </authorList>
    </citation>
    <scope>NUCLEOTIDE SEQUENCE [LARGE SCALE GENOMIC DNA]</scope>
    <source>
        <strain evidence="1 2">AP64</strain>
    </source>
</reference>
<protein>
    <submittedName>
        <fullName evidence="1">Uncharacterized protein</fullName>
    </submittedName>
</protein>
<gene>
    <name evidence="1" type="ORF">GEMMAAP_14055</name>
</gene>
<keyword evidence="2" id="KW-1185">Reference proteome</keyword>
<organism evidence="1 2">
    <name type="scientific">Gemmatimonas phototrophica</name>
    <dbReference type="NCBI Taxonomy" id="1379270"/>
    <lineage>
        <taxon>Bacteria</taxon>
        <taxon>Pseudomonadati</taxon>
        <taxon>Gemmatimonadota</taxon>
        <taxon>Gemmatimonadia</taxon>
        <taxon>Gemmatimonadales</taxon>
        <taxon>Gemmatimonadaceae</taxon>
        <taxon>Gemmatimonas</taxon>
    </lineage>
</organism>
<dbReference type="EMBL" id="CP011454">
    <property type="protein sequence ID" value="AMW05624.1"/>
    <property type="molecule type" value="Genomic_DNA"/>
</dbReference>
<dbReference type="eggNOG" id="ENOG5032N7B">
    <property type="taxonomic scope" value="Bacteria"/>
</dbReference>
<dbReference type="KEGG" id="gph:GEMMAAP_14055"/>
<sequence length="246" mass="26520">MQVNRVTIATQTVMSGLATALEYEGTTRSAGWRMAHEPNRAVILADPSSHLHALGTYHIARAAVTPTCGDQGARRRAAWRSASVAMTVGLAKEVADGYYNGFSPTDLAVDALGAGYAVAQAYVPVLEKVTPSFSVAPRAVFRRRGPRGALMDYSQQTAWLSTNVHDLLPRSAAKVWPSPVRLSVGRRAFGGGTPSEYVLGLDLDAERLPGNHPAWMRVKKALHNLRLPGPALVYTGNKTSLIGLYW</sequence>
<dbReference type="STRING" id="1379270.GEMMAAP_14055"/>
<dbReference type="Proteomes" id="UP000076404">
    <property type="component" value="Chromosome"/>
</dbReference>
<evidence type="ECO:0000313" key="1">
    <source>
        <dbReference type="EMBL" id="AMW05624.1"/>
    </source>
</evidence>
<proteinExistence type="predicted"/>
<accession>A0A143BMF0</accession>
<evidence type="ECO:0000313" key="2">
    <source>
        <dbReference type="Proteomes" id="UP000076404"/>
    </source>
</evidence>
<reference evidence="1 2" key="1">
    <citation type="journal article" date="2014" name="Proc. Natl. Acad. Sci. U.S.A.">
        <title>Functional type 2 photosynthetic reaction centers found in the rare bacterial phylum Gemmatimonadetes.</title>
        <authorList>
            <person name="Zeng Y."/>
            <person name="Feng F."/>
            <person name="Medova H."/>
            <person name="Dean J."/>
            <person name="Koblizek M."/>
        </authorList>
    </citation>
    <scope>NUCLEOTIDE SEQUENCE [LARGE SCALE GENOMIC DNA]</scope>
    <source>
        <strain evidence="1 2">AP64</strain>
    </source>
</reference>
<dbReference type="AlphaFoldDB" id="A0A143BMF0"/>